<dbReference type="PANTHER" id="PTHR43662:SF3">
    <property type="entry name" value="DOMAIN PROTEIN, PUTATIVE (AFU_ORTHOLOGUE AFUA_6G11970)-RELATED"/>
    <property type="match status" value="1"/>
</dbReference>
<feature type="signal peptide" evidence="1">
    <location>
        <begin position="1"/>
        <end position="22"/>
    </location>
</feature>
<reference evidence="3 4" key="1">
    <citation type="journal article" date="2024" name="J. Plant Pathol.">
        <title>Sequence and assembly of the genome of Seiridium unicorne, isolate CBS 538.82, causal agent of cypress canker disease.</title>
        <authorList>
            <person name="Scali E."/>
            <person name="Rocca G.D."/>
            <person name="Danti R."/>
            <person name="Garbelotto M."/>
            <person name="Barberini S."/>
            <person name="Baroncelli R."/>
            <person name="Emiliani G."/>
        </authorList>
    </citation>
    <scope>NUCLEOTIDE SEQUENCE [LARGE SCALE GENOMIC DNA]</scope>
    <source>
        <strain evidence="3 4">BM-138-508</strain>
    </source>
</reference>
<comment type="caution">
    <text evidence="3">The sequence shown here is derived from an EMBL/GenBank/DDBJ whole genome shotgun (WGS) entry which is preliminary data.</text>
</comment>
<sequence length="705" mass="75179">MTYYSKALLGLLAAASISPVHGFWRMTCGTIQTGRIDPIISPGNVAGHVHKVSGASNFYFNNTFADLSASSCTSCEIQDDKSAYWTPQLYYQHSNGTFQEVPNGGHVVYYLGRGDNRSAIEPFPSGFKMISGDTTARSNDTTTMTYNSTTVRGRLQSDRVSFACLDSSGAMAEQNYMFRTDCNQGLRAQIQFQSCWDGRDYQSDNSHVAYMSQIDNGVCPPTHPRILPHLFFEVLYGVNNINKTAGGRFVFANGDTTGFGFHGDFMNGWNAATLASAVTQCVNNDNINGQISLCPPLAKSQTPYASTNCPERPPLVNEAVHGFLDKLPGCNNVTSGPARAIPSTCPTQPSMNSAPQSLGQTMFDPTVGTKLSASSSWAYAGCAAEGNGQRTLASYSFSADNMTIDYCTATCKTKGYSLAGVEYSRECYCASALSSGTSFMASANCSSTPKMICAGNATQWCGAPSFLNIWNNTSFSATQPSAGAAGGTATYNGCYSEVSGRLLNKASYANSSVTVDQCAAYCQAGNYAFIGLEYSGECYCGNTPPPKSQAAAESSCNMPCKGNTSEICGGSSRVSVYNNTLYTPTSNVAMVKVNNKSTYNYVACYKEGTSGRALANGASTSSAQMTVESCAAFCVGKGYNYMGVEYGQECYCNNDGLVNGAVKANETDCSMTCSGNGTEWCGAASRINVYKSTALKKRFFKRRPL</sequence>
<dbReference type="PROSITE" id="PS51212">
    <property type="entry name" value="WSC"/>
    <property type="match status" value="3"/>
</dbReference>
<dbReference type="InterPro" id="IPR002889">
    <property type="entry name" value="WSC_carb-bd"/>
</dbReference>
<feature type="domain" description="WSC" evidence="2">
    <location>
        <begin position="488"/>
        <end position="580"/>
    </location>
</feature>
<dbReference type="EMBL" id="JARVKF010000246">
    <property type="protein sequence ID" value="KAK9420282.1"/>
    <property type="molecule type" value="Genomic_DNA"/>
</dbReference>
<dbReference type="Pfam" id="PF01822">
    <property type="entry name" value="WSC"/>
    <property type="match status" value="3"/>
</dbReference>
<keyword evidence="1" id="KW-0732">Signal</keyword>
<name>A0ABR2V0C9_9PEZI</name>
<dbReference type="InterPro" id="IPR018535">
    <property type="entry name" value="DUF1996"/>
</dbReference>
<feature type="domain" description="WSC" evidence="2">
    <location>
        <begin position="598"/>
        <end position="693"/>
    </location>
</feature>
<keyword evidence="4" id="KW-1185">Reference proteome</keyword>
<protein>
    <submittedName>
        <fullName evidence="3">WSC domain-containing protein</fullName>
    </submittedName>
</protein>
<organism evidence="3 4">
    <name type="scientific">Seiridium unicorne</name>
    <dbReference type="NCBI Taxonomy" id="138068"/>
    <lineage>
        <taxon>Eukaryota</taxon>
        <taxon>Fungi</taxon>
        <taxon>Dikarya</taxon>
        <taxon>Ascomycota</taxon>
        <taxon>Pezizomycotina</taxon>
        <taxon>Sordariomycetes</taxon>
        <taxon>Xylariomycetidae</taxon>
        <taxon>Amphisphaeriales</taxon>
        <taxon>Sporocadaceae</taxon>
        <taxon>Seiridium</taxon>
    </lineage>
</organism>
<dbReference type="PANTHER" id="PTHR43662">
    <property type="match status" value="1"/>
</dbReference>
<feature type="chain" id="PRO_5046699084" evidence="1">
    <location>
        <begin position="23"/>
        <end position="705"/>
    </location>
</feature>
<feature type="domain" description="WSC" evidence="2">
    <location>
        <begin position="376"/>
        <end position="473"/>
    </location>
</feature>
<gene>
    <name evidence="3" type="ORF">SUNI508_06551</name>
</gene>
<evidence type="ECO:0000313" key="3">
    <source>
        <dbReference type="EMBL" id="KAK9420282.1"/>
    </source>
</evidence>
<dbReference type="Proteomes" id="UP001408356">
    <property type="component" value="Unassembled WGS sequence"/>
</dbReference>
<evidence type="ECO:0000256" key="1">
    <source>
        <dbReference type="SAM" id="SignalP"/>
    </source>
</evidence>
<accession>A0ABR2V0C9</accession>
<dbReference type="SMART" id="SM00321">
    <property type="entry name" value="WSC"/>
    <property type="match status" value="3"/>
</dbReference>
<evidence type="ECO:0000259" key="2">
    <source>
        <dbReference type="PROSITE" id="PS51212"/>
    </source>
</evidence>
<proteinExistence type="predicted"/>
<dbReference type="Pfam" id="PF09362">
    <property type="entry name" value="DUF1996"/>
    <property type="match status" value="1"/>
</dbReference>
<evidence type="ECO:0000313" key="4">
    <source>
        <dbReference type="Proteomes" id="UP001408356"/>
    </source>
</evidence>